<proteinExistence type="predicted"/>
<dbReference type="InterPro" id="IPR018644">
    <property type="entry name" value="DUF2071"/>
</dbReference>
<sequence length="95" mass="10169">MVVALAMEWRELLFANWPVDPDVVSAHLPDTLAVDSHDGSAWLSVVPFTNAAVRPHRLPSRLGIDLPELNLQPTSPSTARPASTSSASTPRDSSA</sequence>
<protein>
    <submittedName>
        <fullName evidence="2">Uncharacterized protein</fullName>
    </submittedName>
</protein>
<evidence type="ECO:0000256" key="1">
    <source>
        <dbReference type="SAM" id="MobiDB-lite"/>
    </source>
</evidence>
<evidence type="ECO:0000313" key="3">
    <source>
        <dbReference type="Proteomes" id="UP001500962"/>
    </source>
</evidence>
<dbReference type="Pfam" id="PF09844">
    <property type="entry name" value="DUF2071"/>
    <property type="match status" value="1"/>
</dbReference>
<reference evidence="2" key="2">
    <citation type="submission" date="2023-12" db="EMBL/GenBank/DDBJ databases">
        <authorList>
            <person name="Sun Q."/>
            <person name="Inoue M."/>
        </authorList>
    </citation>
    <scope>NUCLEOTIDE SEQUENCE</scope>
    <source>
        <strain evidence="2">JCM 12289</strain>
    </source>
</reference>
<accession>A0AAV3SFS3</accession>
<evidence type="ECO:0000313" key="2">
    <source>
        <dbReference type="EMBL" id="GAA0461704.1"/>
    </source>
</evidence>
<dbReference type="EMBL" id="BAAADN010000026">
    <property type="protein sequence ID" value="GAA0461704.1"/>
    <property type="molecule type" value="Genomic_DNA"/>
</dbReference>
<dbReference type="PANTHER" id="PTHR39186">
    <property type="entry name" value="DUF2071 FAMILY PROTEIN"/>
    <property type="match status" value="1"/>
</dbReference>
<dbReference type="AlphaFoldDB" id="A0AAV3SFS3"/>
<dbReference type="PANTHER" id="PTHR39186:SF1">
    <property type="entry name" value="DUF2071 DOMAIN-CONTAINING PROTEIN"/>
    <property type="match status" value="1"/>
</dbReference>
<reference evidence="2" key="1">
    <citation type="journal article" date="2014" name="Int. J. Syst. Evol. Microbiol.">
        <title>Complete genome sequence of Corynebacterium casei LMG S-19264T (=DSM 44701T), isolated from a smear-ripened cheese.</title>
        <authorList>
            <consortium name="US DOE Joint Genome Institute (JGI-PGF)"/>
            <person name="Walter F."/>
            <person name="Albersmeier A."/>
            <person name="Kalinowski J."/>
            <person name="Ruckert C."/>
        </authorList>
    </citation>
    <scope>NUCLEOTIDE SEQUENCE</scope>
    <source>
        <strain evidence="2">JCM 12289</strain>
    </source>
</reference>
<organism evidence="2 3">
    <name type="scientific">Halococcus dombrowskii</name>
    <dbReference type="NCBI Taxonomy" id="179637"/>
    <lineage>
        <taxon>Archaea</taxon>
        <taxon>Methanobacteriati</taxon>
        <taxon>Methanobacteriota</taxon>
        <taxon>Stenosarchaea group</taxon>
        <taxon>Halobacteria</taxon>
        <taxon>Halobacteriales</taxon>
        <taxon>Halococcaceae</taxon>
        <taxon>Halococcus</taxon>
    </lineage>
</organism>
<comment type="caution">
    <text evidence="2">The sequence shown here is derived from an EMBL/GenBank/DDBJ whole genome shotgun (WGS) entry which is preliminary data.</text>
</comment>
<feature type="compositionally biased region" description="Low complexity" evidence="1">
    <location>
        <begin position="73"/>
        <end position="95"/>
    </location>
</feature>
<name>A0AAV3SFS3_HALDO</name>
<dbReference type="Proteomes" id="UP001500962">
    <property type="component" value="Unassembled WGS sequence"/>
</dbReference>
<feature type="region of interest" description="Disordered" evidence="1">
    <location>
        <begin position="64"/>
        <end position="95"/>
    </location>
</feature>
<gene>
    <name evidence="2" type="ORF">GCM10008985_17810</name>
</gene>